<reference evidence="2" key="1">
    <citation type="submission" date="2015-03" db="EMBL/GenBank/DDBJ databases">
        <authorList>
            <person name="Nijsse Bart"/>
        </authorList>
    </citation>
    <scope>NUCLEOTIDE SEQUENCE [LARGE SCALE GENOMIC DNA]</scope>
</reference>
<protein>
    <submittedName>
        <fullName evidence="1">Uncharacterized protein</fullName>
    </submittedName>
</protein>
<proteinExistence type="predicted"/>
<keyword evidence="2" id="KW-1185">Reference proteome</keyword>
<dbReference type="EMBL" id="CTRP01000014">
    <property type="protein sequence ID" value="CQR74399.1"/>
    <property type="molecule type" value="Genomic_DNA"/>
</dbReference>
<sequence>MLLGAILVLLRSMYAGADFVIIPGKTQPTMIINNILSEI</sequence>
<evidence type="ECO:0000313" key="1">
    <source>
        <dbReference type="EMBL" id="CQR74399.1"/>
    </source>
</evidence>
<dbReference type="Proteomes" id="UP000049855">
    <property type="component" value="Unassembled WGS sequence"/>
</dbReference>
<accession>A0A0U1L526</accession>
<organism evidence="1 2">
    <name type="scientific">Sporomusa ovata</name>
    <dbReference type="NCBI Taxonomy" id="2378"/>
    <lineage>
        <taxon>Bacteria</taxon>
        <taxon>Bacillati</taxon>
        <taxon>Bacillota</taxon>
        <taxon>Negativicutes</taxon>
        <taxon>Selenomonadales</taxon>
        <taxon>Sporomusaceae</taxon>
        <taxon>Sporomusa</taxon>
    </lineage>
</organism>
<name>A0A0U1L526_9FIRM</name>
<dbReference type="AlphaFoldDB" id="A0A0U1L526"/>
<gene>
    <name evidence="1" type="ORF">SpAn4DRAFT_0861</name>
</gene>
<evidence type="ECO:0000313" key="2">
    <source>
        <dbReference type="Proteomes" id="UP000049855"/>
    </source>
</evidence>